<evidence type="ECO:0000313" key="3">
    <source>
        <dbReference type="Proteomes" id="UP000315295"/>
    </source>
</evidence>
<comment type="caution">
    <text evidence="2">The sequence shown here is derived from an EMBL/GenBank/DDBJ whole genome shotgun (WGS) entry which is preliminary data.</text>
</comment>
<reference evidence="2 3" key="1">
    <citation type="journal article" date="2019" name="G3 (Bethesda)">
        <title>Sequencing of a Wild Apple (Malus baccata) Genome Unravels the Differences Between Cultivated and Wild Apple Species Regarding Disease Resistance and Cold Tolerance.</title>
        <authorList>
            <person name="Chen X."/>
        </authorList>
    </citation>
    <scope>NUCLEOTIDE SEQUENCE [LARGE SCALE GENOMIC DNA]</scope>
    <source>
        <strain evidence="3">cv. Shandingzi</strain>
        <tissue evidence="2">Leaves</tissue>
    </source>
</reference>
<dbReference type="Proteomes" id="UP000315295">
    <property type="component" value="Unassembled WGS sequence"/>
</dbReference>
<dbReference type="AlphaFoldDB" id="A0A540K7C8"/>
<feature type="region of interest" description="Disordered" evidence="1">
    <location>
        <begin position="49"/>
        <end position="87"/>
    </location>
</feature>
<sequence length="301" mass="35107">MGFLQWRAILPHVSAIVVVLMARFLHMTLAFQLGLVCVTLAIATDWSQSQSRSRTMEREEDMPTPIDNPIPEIKERQPENNKSSKKKCIMGREISKLEKIKEAVRTNTDPDKVFGASVVTYVNDNTNSVSKITFEDHRRTTARCFEGLKAKEAKDYYYFTSKVKHDSVLSPSLVTFNEEKGVWILFYPKFNCYINNWDLKKEIPDSTSRQMWWLKSIKRILKSIASTHKQKLTHSGLDKHSSYVIQDGELKLINIKSHNATMSEASMRNDFIQFRDFLRERLPKTWRDLNLFLDFFDKPTE</sequence>
<organism evidence="2 3">
    <name type="scientific">Malus baccata</name>
    <name type="common">Siberian crab apple</name>
    <name type="synonym">Pyrus baccata</name>
    <dbReference type="NCBI Taxonomy" id="106549"/>
    <lineage>
        <taxon>Eukaryota</taxon>
        <taxon>Viridiplantae</taxon>
        <taxon>Streptophyta</taxon>
        <taxon>Embryophyta</taxon>
        <taxon>Tracheophyta</taxon>
        <taxon>Spermatophyta</taxon>
        <taxon>Magnoliopsida</taxon>
        <taxon>eudicotyledons</taxon>
        <taxon>Gunneridae</taxon>
        <taxon>Pentapetalae</taxon>
        <taxon>rosids</taxon>
        <taxon>fabids</taxon>
        <taxon>Rosales</taxon>
        <taxon>Rosaceae</taxon>
        <taxon>Amygdaloideae</taxon>
        <taxon>Maleae</taxon>
        <taxon>Malus</taxon>
    </lineage>
</organism>
<dbReference type="EMBL" id="VIEB01001966">
    <property type="protein sequence ID" value="TQD70137.1"/>
    <property type="molecule type" value="Genomic_DNA"/>
</dbReference>
<proteinExistence type="predicted"/>
<evidence type="ECO:0000256" key="1">
    <source>
        <dbReference type="SAM" id="MobiDB-lite"/>
    </source>
</evidence>
<protein>
    <recommendedName>
        <fullName evidence="4">Protein kinase domain-containing protein</fullName>
    </recommendedName>
</protein>
<name>A0A540K7C8_MALBA</name>
<evidence type="ECO:0008006" key="4">
    <source>
        <dbReference type="Google" id="ProtNLM"/>
    </source>
</evidence>
<keyword evidence="3" id="KW-1185">Reference proteome</keyword>
<gene>
    <name evidence="2" type="ORF">C1H46_044330</name>
</gene>
<evidence type="ECO:0000313" key="2">
    <source>
        <dbReference type="EMBL" id="TQD70137.1"/>
    </source>
</evidence>
<accession>A0A540K7C8</accession>